<evidence type="ECO:0000256" key="1">
    <source>
        <dbReference type="SAM" id="MobiDB-lite"/>
    </source>
</evidence>
<dbReference type="OrthoDB" id="10566163at2759"/>
<gene>
    <name evidence="2" type="ORF">B0J15DRAFT_173739</name>
</gene>
<sequence length="294" mass="32722">MISSSLLKSNPQPKRDQQTTAQPLQQHPGFRPHTCRIFGREARNSHSHYRPILWTLRGIVVMGRAPSLVVSHDSPIPELDLIPLLVAHHHHHGRVVAHRPTTQNSSTDPPPPKFTGLSCPGCFSHWNQRGIFPSRGSLLRPSPKFSLAVVETCWIDRPMGAKMPPSCPKELRSLALNPGGNLKRALGRDPTGPGKCPQTPRHSAHSSRPTVAHYSVRSMHLEMEMDGTSTLTRRNRPRRPPKGPNPWQQRLQSLSLPLNYSKLADTYRELFQSSPSALVSLVSNEISAAALHQH</sequence>
<feature type="region of interest" description="Disordered" evidence="1">
    <location>
        <begin position="93"/>
        <end position="112"/>
    </location>
</feature>
<feature type="region of interest" description="Disordered" evidence="1">
    <location>
        <begin position="227"/>
        <end position="249"/>
    </location>
</feature>
<name>A0A9P9RBU5_FUSSL</name>
<comment type="caution">
    <text evidence="2">The sequence shown here is derived from an EMBL/GenBank/DDBJ whole genome shotgun (WGS) entry which is preliminary data.</text>
</comment>
<proteinExistence type="predicted"/>
<dbReference type="EMBL" id="JAGTJS010000003">
    <property type="protein sequence ID" value="KAH7272320.1"/>
    <property type="molecule type" value="Genomic_DNA"/>
</dbReference>
<evidence type="ECO:0000313" key="3">
    <source>
        <dbReference type="Proteomes" id="UP000736672"/>
    </source>
</evidence>
<feature type="compositionally biased region" description="Polar residues" evidence="1">
    <location>
        <begin position="1"/>
        <end position="25"/>
    </location>
</feature>
<dbReference type="AlphaFoldDB" id="A0A9P9RBU5"/>
<organism evidence="2 3">
    <name type="scientific">Fusarium solani</name>
    <name type="common">Filamentous fungus</name>
    <dbReference type="NCBI Taxonomy" id="169388"/>
    <lineage>
        <taxon>Eukaryota</taxon>
        <taxon>Fungi</taxon>
        <taxon>Dikarya</taxon>
        <taxon>Ascomycota</taxon>
        <taxon>Pezizomycotina</taxon>
        <taxon>Sordariomycetes</taxon>
        <taxon>Hypocreomycetidae</taxon>
        <taxon>Hypocreales</taxon>
        <taxon>Nectriaceae</taxon>
        <taxon>Fusarium</taxon>
        <taxon>Fusarium solani species complex</taxon>
    </lineage>
</organism>
<feature type="region of interest" description="Disordered" evidence="1">
    <location>
        <begin position="177"/>
        <end position="210"/>
    </location>
</feature>
<protein>
    <submittedName>
        <fullName evidence="2">Uncharacterized protein</fullName>
    </submittedName>
</protein>
<keyword evidence="3" id="KW-1185">Reference proteome</keyword>
<feature type="region of interest" description="Disordered" evidence="1">
    <location>
        <begin position="1"/>
        <end position="32"/>
    </location>
</feature>
<accession>A0A9P9RBU5</accession>
<evidence type="ECO:0000313" key="2">
    <source>
        <dbReference type="EMBL" id="KAH7272320.1"/>
    </source>
</evidence>
<reference evidence="2" key="1">
    <citation type="journal article" date="2021" name="Nat. Commun.">
        <title>Genetic determinants of endophytism in the Arabidopsis root mycobiome.</title>
        <authorList>
            <person name="Mesny F."/>
            <person name="Miyauchi S."/>
            <person name="Thiergart T."/>
            <person name="Pickel B."/>
            <person name="Atanasova L."/>
            <person name="Karlsson M."/>
            <person name="Huettel B."/>
            <person name="Barry K.W."/>
            <person name="Haridas S."/>
            <person name="Chen C."/>
            <person name="Bauer D."/>
            <person name="Andreopoulos W."/>
            <person name="Pangilinan J."/>
            <person name="LaButti K."/>
            <person name="Riley R."/>
            <person name="Lipzen A."/>
            <person name="Clum A."/>
            <person name="Drula E."/>
            <person name="Henrissat B."/>
            <person name="Kohler A."/>
            <person name="Grigoriev I.V."/>
            <person name="Martin F.M."/>
            <person name="Hacquard S."/>
        </authorList>
    </citation>
    <scope>NUCLEOTIDE SEQUENCE</scope>
    <source>
        <strain evidence="2">FSSC 5 MPI-SDFR-AT-0091</strain>
    </source>
</reference>
<dbReference type="Proteomes" id="UP000736672">
    <property type="component" value="Unassembled WGS sequence"/>
</dbReference>